<dbReference type="PROSITE" id="PS01155">
    <property type="entry name" value="ENDONUCLEASE_III_2"/>
    <property type="match status" value="1"/>
</dbReference>
<dbReference type="PROSITE" id="PS00764">
    <property type="entry name" value="ENDONUCLEASE_III_1"/>
    <property type="match status" value="1"/>
</dbReference>
<dbReference type="SMART" id="SM00478">
    <property type="entry name" value="ENDO3c"/>
    <property type="match status" value="1"/>
</dbReference>
<evidence type="ECO:0000313" key="16">
    <source>
        <dbReference type="EMBL" id="MFC3155961.1"/>
    </source>
</evidence>
<proteinExistence type="inferred from homology"/>
<evidence type="ECO:0000256" key="12">
    <source>
        <dbReference type="ARBA" id="ARBA00023204"/>
    </source>
</evidence>
<dbReference type="CDD" id="cd00056">
    <property type="entry name" value="ENDO3c"/>
    <property type="match status" value="1"/>
</dbReference>
<dbReference type="Proteomes" id="UP001595548">
    <property type="component" value="Unassembled WGS sequence"/>
</dbReference>
<comment type="cofactor">
    <cofactor evidence="14">
        <name>[4Fe-4S] cluster</name>
        <dbReference type="ChEBI" id="CHEBI:49883"/>
    </cofactor>
    <text evidence="14">Binds 1 [4Fe-4S] cluster.</text>
</comment>
<keyword evidence="11" id="KW-0411">Iron-sulfur</keyword>
<dbReference type="EC" id="3.2.2.31" evidence="4 14"/>
<keyword evidence="17" id="KW-1185">Reference proteome</keyword>
<dbReference type="InterPro" id="IPR003265">
    <property type="entry name" value="HhH-GPD_domain"/>
</dbReference>
<dbReference type="Pfam" id="PF14815">
    <property type="entry name" value="NUDIX_4"/>
    <property type="match status" value="1"/>
</dbReference>
<gene>
    <name evidence="16" type="primary">mutY</name>
    <name evidence="16" type="ORF">ACFOEB_12175</name>
</gene>
<keyword evidence="6" id="KW-0004">4Fe-4S</keyword>
<evidence type="ECO:0000256" key="11">
    <source>
        <dbReference type="ARBA" id="ARBA00023014"/>
    </source>
</evidence>
<dbReference type="InterPro" id="IPR044298">
    <property type="entry name" value="MIG/MutY"/>
</dbReference>
<dbReference type="Gene3D" id="1.10.1670.10">
    <property type="entry name" value="Helix-hairpin-Helix base-excision DNA repair enzymes (C-terminal)"/>
    <property type="match status" value="1"/>
</dbReference>
<comment type="catalytic activity">
    <reaction evidence="1 14">
        <text>Hydrolyzes free adenine bases from 7,8-dihydro-8-oxoguanine:adenine mismatched double-stranded DNA, leaving an apurinic site.</text>
        <dbReference type="EC" id="3.2.2.31"/>
    </reaction>
</comment>
<comment type="function">
    <text evidence="2">Adenine glycosylase active on G-A mispairs. MutY also corrects error-prone DNA synthesis past GO lesions which are due to the oxidatively damaged form of guanine: 7,8-dihydro-8-oxoguanine (8-oxo-dGTP).</text>
</comment>
<keyword evidence="9 16" id="KW-0378">Hydrolase</keyword>
<dbReference type="Gene3D" id="1.10.340.30">
    <property type="entry name" value="Hypothetical protein, domain 2"/>
    <property type="match status" value="1"/>
</dbReference>
<evidence type="ECO:0000313" key="17">
    <source>
        <dbReference type="Proteomes" id="UP001595548"/>
    </source>
</evidence>
<keyword evidence="7" id="KW-0479">Metal-binding</keyword>
<keyword evidence="8 14" id="KW-0227">DNA damage</keyword>
<keyword evidence="12" id="KW-0234">DNA repair</keyword>
<accession>A0ABV7HTR4</accession>
<evidence type="ECO:0000256" key="4">
    <source>
        <dbReference type="ARBA" id="ARBA00012045"/>
    </source>
</evidence>
<dbReference type="InterPro" id="IPR005760">
    <property type="entry name" value="A/G_AdeGlyc_MutY"/>
</dbReference>
<evidence type="ECO:0000256" key="6">
    <source>
        <dbReference type="ARBA" id="ARBA00022485"/>
    </source>
</evidence>
<dbReference type="InterPro" id="IPR029119">
    <property type="entry name" value="MutY_C"/>
</dbReference>
<dbReference type="Pfam" id="PF00730">
    <property type="entry name" value="HhH-GPD"/>
    <property type="match status" value="1"/>
</dbReference>
<evidence type="ECO:0000256" key="1">
    <source>
        <dbReference type="ARBA" id="ARBA00000843"/>
    </source>
</evidence>
<dbReference type="InterPro" id="IPR000445">
    <property type="entry name" value="HhH_motif"/>
</dbReference>
<dbReference type="GO" id="GO:0000701">
    <property type="term" value="F:purine-specific mismatch base pair DNA N-glycosylase activity"/>
    <property type="evidence" value="ECO:0007669"/>
    <property type="project" value="UniProtKB-EC"/>
</dbReference>
<keyword evidence="13 14" id="KW-0326">Glycosidase</keyword>
<dbReference type="InterPro" id="IPR004036">
    <property type="entry name" value="Endonuclease-III-like_CS2"/>
</dbReference>
<dbReference type="SUPFAM" id="SSF48150">
    <property type="entry name" value="DNA-glycosylase"/>
    <property type="match status" value="1"/>
</dbReference>
<evidence type="ECO:0000256" key="3">
    <source>
        <dbReference type="ARBA" id="ARBA00008343"/>
    </source>
</evidence>
<evidence type="ECO:0000256" key="9">
    <source>
        <dbReference type="ARBA" id="ARBA00022801"/>
    </source>
</evidence>
<protein>
    <recommendedName>
        <fullName evidence="5 14">Adenine DNA glycosylase</fullName>
        <ecNumber evidence="4 14">3.2.2.31</ecNumber>
    </recommendedName>
</protein>
<evidence type="ECO:0000259" key="15">
    <source>
        <dbReference type="SMART" id="SM00478"/>
    </source>
</evidence>
<dbReference type="InterPro" id="IPR011257">
    <property type="entry name" value="DNA_glycosylase"/>
</dbReference>
<evidence type="ECO:0000256" key="14">
    <source>
        <dbReference type="RuleBase" id="RU365096"/>
    </source>
</evidence>
<dbReference type="PANTHER" id="PTHR42944">
    <property type="entry name" value="ADENINE DNA GLYCOSYLASE"/>
    <property type="match status" value="1"/>
</dbReference>
<feature type="domain" description="HhH-GPD" evidence="15">
    <location>
        <begin position="38"/>
        <end position="189"/>
    </location>
</feature>
<name>A0ABV7HTR4_9GAMM</name>
<dbReference type="RefSeq" id="WP_382416986.1">
    <property type="nucleotide sequence ID" value="NZ_AP031500.1"/>
</dbReference>
<organism evidence="16 17">
    <name type="scientific">Gilvimarinus japonicus</name>
    <dbReference type="NCBI Taxonomy" id="1796469"/>
    <lineage>
        <taxon>Bacteria</taxon>
        <taxon>Pseudomonadati</taxon>
        <taxon>Pseudomonadota</taxon>
        <taxon>Gammaproteobacteria</taxon>
        <taxon>Cellvibrionales</taxon>
        <taxon>Cellvibrionaceae</taxon>
        <taxon>Gilvimarinus</taxon>
    </lineage>
</organism>
<dbReference type="SMART" id="SM00525">
    <property type="entry name" value="FES"/>
    <property type="match status" value="1"/>
</dbReference>
<dbReference type="Pfam" id="PF00633">
    <property type="entry name" value="HHH"/>
    <property type="match status" value="1"/>
</dbReference>
<dbReference type="EMBL" id="JBHRTL010000008">
    <property type="protein sequence ID" value="MFC3155961.1"/>
    <property type="molecule type" value="Genomic_DNA"/>
</dbReference>
<dbReference type="NCBIfam" id="NF008132">
    <property type="entry name" value="PRK10880.1"/>
    <property type="match status" value="1"/>
</dbReference>
<keyword evidence="10 14" id="KW-0408">Iron</keyword>
<dbReference type="InterPro" id="IPR004035">
    <property type="entry name" value="Endouclease-III_FeS-bd_BS"/>
</dbReference>
<dbReference type="CDD" id="cd03431">
    <property type="entry name" value="NUDIX_DNA_Glycosylase_C-MutY"/>
    <property type="match status" value="1"/>
</dbReference>
<evidence type="ECO:0000256" key="5">
    <source>
        <dbReference type="ARBA" id="ARBA00022023"/>
    </source>
</evidence>
<comment type="similarity">
    <text evidence="3 14">Belongs to the Nth/MutY family.</text>
</comment>
<evidence type="ECO:0000256" key="2">
    <source>
        <dbReference type="ARBA" id="ARBA00002933"/>
    </source>
</evidence>
<comment type="caution">
    <text evidence="16">The sequence shown here is derived from an EMBL/GenBank/DDBJ whole genome shotgun (WGS) entry which is preliminary data.</text>
</comment>
<sequence>MTDTFSAAVLNWFDQHGRKHLPWQQNITPYRVWLSEIMLQQTQVTTVIPYFERFTKRFPTVADLASAPVDDVLHLWTGLGYYARARNLHRCAQQVVSDFGGEFPATVDELSSLPGIGESTAGAIVSIAFKQTATILDGNVKRVLARYHAIDGWPGQSGPLKALWQVARQHTPESRCNHYTQAMMDLGATVCTRTKPACDTCPLGDGCIARATGTQLQYPGKKPKKDKPVKATYLLMLRAPSGDLLLQQRPPQGIWGGLWSFPELALERSVADYCADYYGTPGEIEYWDSYRHTFSHYHLDITPVLVQLPEPSAGVMAPGQALWYNVSQPPAVGLAAPVKRLLEQLHELAPLSS</sequence>
<dbReference type="SUPFAM" id="SSF55811">
    <property type="entry name" value="Nudix"/>
    <property type="match status" value="1"/>
</dbReference>
<evidence type="ECO:0000256" key="8">
    <source>
        <dbReference type="ARBA" id="ARBA00022763"/>
    </source>
</evidence>
<dbReference type="PANTHER" id="PTHR42944:SF1">
    <property type="entry name" value="ADENINE DNA GLYCOSYLASE"/>
    <property type="match status" value="1"/>
</dbReference>
<reference evidence="17" key="1">
    <citation type="journal article" date="2019" name="Int. J. Syst. Evol. Microbiol.">
        <title>The Global Catalogue of Microorganisms (GCM) 10K type strain sequencing project: providing services to taxonomists for standard genome sequencing and annotation.</title>
        <authorList>
            <consortium name="The Broad Institute Genomics Platform"/>
            <consortium name="The Broad Institute Genome Sequencing Center for Infectious Disease"/>
            <person name="Wu L."/>
            <person name="Ma J."/>
        </authorList>
    </citation>
    <scope>NUCLEOTIDE SEQUENCE [LARGE SCALE GENOMIC DNA]</scope>
    <source>
        <strain evidence="17">KCTC 52141</strain>
    </source>
</reference>
<evidence type="ECO:0000256" key="10">
    <source>
        <dbReference type="ARBA" id="ARBA00023004"/>
    </source>
</evidence>
<evidence type="ECO:0000256" key="7">
    <source>
        <dbReference type="ARBA" id="ARBA00022723"/>
    </source>
</evidence>
<dbReference type="NCBIfam" id="TIGR01084">
    <property type="entry name" value="mutY"/>
    <property type="match status" value="1"/>
</dbReference>
<dbReference type="Gene3D" id="3.90.79.10">
    <property type="entry name" value="Nucleoside Triphosphate Pyrophosphohydrolase"/>
    <property type="match status" value="1"/>
</dbReference>
<evidence type="ECO:0000256" key="13">
    <source>
        <dbReference type="ARBA" id="ARBA00023295"/>
    </source>
</evidence>
<dbReference type="InterPro" id="IPR003651">
    <property type="entry name" value="Endonuclease3_FeS-loop_motif"/>
</dbReference>
<dbReference type="InterPro" id="IPR015797">
    <property type="entry name" value="NUDIX_hydrolase-like_dom_sf"/>
</dbReference>
<dbReference type="InterPro" id="IPR023170">
    <property type="entry name" value="HhH_base_excis_C"/>
</dbReference>